<dbReference type="AlphaFoldDB" id="A0A0D0D5N5"/>
<dbReference type="Proteomes" id="UP000054538">
    <property type="component" value="Unassembled WGS sequence"/>
</dbReference>
<dbReference type="InParanoid" id="A0A0D0D5N5"/>
<dbReference type="EMBL" id="KN825326">
    <property type="protein sequence ID" value="KIK91992.1"/>
    <property type="molecule type" value="Genomic_DNA"/>
</dbReference>
<gene>
    <name evidence="1" type="ORF">PAXRUDRAFT_830373</name>
</gene>
<protein>
    <submittedName>
        <fullName evidence="1">Uncharacterized protein</fullName>
    </submittedName>
</protein>
<reference evidence="1 2" key="1">
    <citation type="submission" date="2014-04" db="EMBL/GenBank/DDBJ databases">
        <authorList>
            <consortium name="DOE Joint Genome Institute"/>
            <person name="Kuo A."/>
            <person name="Kohler A."/>
            <person name="Jargeat P."/>
            <person name="Nagy L.G."/>
            <person name="Floudas D."/>
            <person name="Copeland A."/>
            <person name="Barry K.W."/>
            <person name="Cichocki N."/>
            <person name="Veneault-Fourrey C."/>
            <person name="LaButti K."/>
            <person name="Lindquist E.A."/>
            <person name="Lipzen A."/>
            <person name="Lundell T."/>
            <person name="Morin E."/>
            <person name="Murat C."/>
            <person name="Sun H."/>
            <person name="Tunlid A."/>
            <person name="Henrissat B."/>
            <person name="Grigoriev I.V."/>
            <person name="Hibbett D.S."/>
            <person name="Martin F."/>
            <person name="Nordberg H.P."/>
            <person name="Cantor M.N."/>
            <person name="Hua S.X."/>
        </authorList>
    </citation>
    <scope>NUCLEOTIDE SEQUENCE [LARGE SCALE GENOMIC DNA]</scope>
    <source>
        <strain evidence="1 2">Ve08.2h10</strain>
    </source>
</reference>
<evidence type="ECO:0000313" key="1">
    <source>
        <dbReference type="EMBL" id="KIK91992.1"/>
    </source>
</evidence>
<dbReference type="HOGENOM" id="CLU_2831922_0_0_1"/>
<name>A0A0D0D5N5_9AGAM</name>
<sequence>MMKGSLCGFKLVMTSAREYGYFREYGSPHDCGEEDLVGLDCQLASIWTKCWAQDGPDDQVPDKQYF</sequence>
<evidence type="ECO:0000313" key="2">
    <source>
        <dbReference type="Proteomes" id="UP000054538"/>
    </source>
</evidence>
<proteinExistence type="predicted"/>
<keyword evidence="2" id="KW-1185">Reference proteome</keyword>
<reference evidence="2" key="2">
    <citation type="submission" date="2015-01" db="EMBL/GenBank/DDBJ databases">
        <title>Evolutionary Origins and Diversification of the Mycorrhizal Mutualists.</title>
        <authorList>
            <consortium name="DOE Joint Genome Institute"/>
            <consortium name="Mycorrhizal Genomics Consortium"/>
            <person name="Kohler A."/>
            <person name="Kuo A."/>
            <person name="Nagy L.G."/>
            <person name="Floudas D."/>
            <person name="Copeland A."/>
            <person name="Barry K.W."/>
            <person name="Cichocki N."/>
            <person name="Veneault-Fourrey C."/>
            <person name="LaButti K."/>
            <person name="Lindquist E.A."/>
            <person name="Lipzen A."/>
            <person name="Lundell T."/>
            <person name="Morin E."/>
            <person name="Murat C."/>
            <person name="Riley R."/>
            <person name="Ohm R."/>
            <person name="Sun H."/>
            <person name="Tunlid A."/>
            <person name="Henrissat B."/>
            <person name="Grigoriev I.V."/>
            <person name="Hibbett D.S."/>
            <person name="Martin F."/>
        </authorList>
    </citation>
    <scope>NUCLEOTIDE SEQUENCE [LARGE SCALE GENOMIC DNA]</scope>
    <source>
        <strain evidence="2">Ve08.2h10</strain>
    </source>
</reference>
<organism evidence="1 2">
    <name type="scientific">Paxillus rubicundulus Ve08.2h10</name>
    <dbReference type="NCBI Taxonomy" id="930991"/>
    <lineage>
        <taxon>Eukaryota</taxon>
        <taxon>Fungi</taxon>
        <taxon>Dikarya</taxon>
        <taxon>Basidiomycota</taxon>
        <taxon>Agaricomycotina</taxon>
        <taxon>Agaricomycetes</taxon>
        <taxon>Agaricomycetidae</taxon>
        <taxon>Boletales</taxon>
        <taxon>Paxilineae</taxon>
        <taxon>Paxillaceae</taxon>
        <taxon>Paxillus</taxon>
    </lineage>
</organism>
<accession>A0A0D0D5N5</accession>